<dbReference type="OrthoDB" id="9796616at2"/>
<dbReference type="InterPro" id="IPR017225">
    <property type="entry name" value="Cell_shape_determin_MreD_prd"/>
</dbReference>
<comment type="subcellular location">
    <subcellularLocation>
        <location evidence="1">Cell membrane</location>
        <topology evidence="1">Multi-pass membrane protein</topology>
    </subcellularLocation>
</comment>
<dbReference type="Pfam" id="PF04093">
    <property type="entry name" value="MreD"/>
    <property type="match status" value="1"/>
</dbReference>
<dbReference type="AlphaFoldDB" id="A0A239DRW9"/>
<dbReference type="InterPro" id="IPR007227">
    <property type="entry name" value="Cell_shape_determining_MreD"/>
</dbReference>
<keyword evidence="3" id="KW-1003">Cell membrane</keyword>
<evidence type="ECO:0000256" key="3">
    <source>
        <dbReference type="ARBA" id="ARBA00022475"/>
    </source>
</evidence>
<dbReference type="NCBIfam" id="TIGR03426">
    <property type="entry name" value="shape_MreD"/>
    <property type="match status" value="1"/>
</dbReference>
<protein>
    <submittedName>
        <fullName evidence="9">Rod shape-determining protein MreD</fullName>
    </submittedName>
</protein>
<name>A0A239DRW9_9FIRM</name>
<evidence type="ECO:0000256" key="7">
    <source>
        <dbReference type="ARBA" id="ARBA00023136"/>
    </source>
</evidence>
<evidence type="ECO:0000256" key="6">
    <source>
        <dbReference type="ARBA" id="ARBA00022989"/>
    </source>
</evidence>
<evidence type="ECO:0000256" key="2">
    <source>
        <dbReference type="ARBA" id="ARBA00007776"/>
    </source>
</evidence>
<keyword evidence="4 8" id="KW-0812">Transmembrane</keyword>
<evidence type="ECO:0000313" key="10">
    <source>
        <dbReference type="Proteomes" id="UP000198304"/>
    </source>
</evidence>
<organism evidence="9 10">
    <name type="scientific">Anaerovirgula multivorans</name>
    <dbReference type="NCBI Taxonomy" id="312168"/>
    <lineage>
        <taxon>Bacteria</taxon>
        <taxon>Bacillati</taxon>
        <taxon>Bacillota</taxon>
        <taxon>Clostridia</taxon>
        <taxon>Peptostreptococcales</taxon>
        <taxon>Natronincolaceae</taxon>
        <taxon>Anaerovirgula</taxon>
    </lineage>
</organism>
<feature type="transmembrane region" description="Helical" evidence="8">
    <location>
        <begin position="51"/>
        <end position="83"/>
    </location>
</feature>
<feature type="transmembrane region" description="Helical" evidence="8">
    <location>
        <begin position="133"/>
        <end position="153"/>
    </location>
</feature>
<feature type="transmembrane region" description="Helical" evidence="8">
    <location>
        <begin position="95"/>
        <end position="121"/>
    </location>
</feature>
<reference evidence="9 10" key="1">
    <citation type="submission" date="2017-06" db="EMBL/GenBank/DDBJ databases">
        <authorList>
            <person name="Kim H.J."/>
            <person name="Triplett B.A."/>
        </authorList>
    </citation>
    <scope>NUCLEOTIDE SEQUENCE [LARGE SCALE GENOMIC DNA]</scope>
    <source>
        <strain evidence="9 10">SCA</strain>
    </source>
</reference>
<evidence type="ECO:0000256" key="5">
    <source>
        <dbReference type="ARBA" id="ARBA00022960"/>
    </source>
</evidence>
<dbReference type="GO" id="GO:0005886">
    <property type="term" value="C:plasma membrane"/>
    <property type="evidence" value="ECO:0007669"/>
    <property type="project" value="UniProtKB-SubCell"/>
</dbReference>
<keyword evidence="6 8" id="KW-1133">Transmembrane helix</keyword>
<dbReference type="RefSeq" id="WP_089282789.1">
    <property type="nucleotide sequence ID" value="NZ_FZOJ01000008.1"/>
</dbReference>
<evidence type="ECO:0000313" key="9">
    <source>
        <dbReference type="EMBL" id="SNS35230.1"/>
    </source>
</evidence>
<dbReference type="Proteomes" id="UP000198304">
    <property type="component" value="Unassembled WGS sequence"/>
</dbReference>
<gene>
    <name evidence="9" type="ORF">SAMN05446037_1008114</name>
</gene>
<proteinExistence type="inferred from homology"/>
<feature type="transmembrane region" description="Helical" evidence="8">
    <location>
        <begin position="27"/>
        <end position="44"/>
    </location>
</feature>
<evidence type="ECO:0000256" key="1">
    <source>
        <dbReference type="ARBA" id="ARBA00004651"/>
    </source>
</evidence>
<comment type="similarity">
    <text evidence="2">Belongs to the MreD family.</text>
</comment>
<accession>A0A239DRW9</accession>
<sequence>MKTLIIGIIIIVNFILQSTVLKYTSIYNIIPNTSLILVVCFAINSDKKKGALIGFIIGILQDIIFGKILGLNALIYMLMGYLITLANKNIFKENYIIPFLFTVLGTVSYYIFGTFFIYFLGFNMDFFNIFKNMLIMEVLYNAIISIFVYKYVYKIYKPTRNRY</sequence>
<evidence type="ECO:0000256" key="8">
    <source>
        <dbReference type="SAM" id="Phobius"/>
    </source>
</evidence>
<keyword evidence="5" id="KW-0133">Cell shape</keyword>
<keyword evidence="7 8" id="KW-0472">Membrane</keyword>
<dbReference type="GO" id="GO:0008360">
    <property type="term" value="P:regulation of cell shape"/>
    <property type="evidence" value="ECO:0007669"/>
    <property type="project" value="UniProtKB-KW"/>
</dbReference>
<dbReference type="PIRSF" id="PIRSF037497">
    <property type="entry name" value="MreD_Clostridium/Treponema_prd"/>
    <property type="match status" value="1"/>
</dbReference>
<evidence type="ECO:0000256" key="4">
    <source>
        <dbReference type="ARBA" id="ARBA00022692"/>
    </source>
</evidence>
<dbReference type="EMBL" id="FZOJ01000008">
    <property type="protein sequence ID" value="SNS35230.1"/>
    <property type="molecule type" value="Genomic_DNA"/>
</dbReference>
<keyword evidence="10" id="KW-1185">Reference proteome</keyword>